<evidence type="ECO:0000313" key="4">
    <source>
        <dbReference type="EMBL" id="EFN72873.1"/>
    </source>
</evidence>
<feature type="signal peptide" evidence="3">
    <location>
        <begin position="1"/>
        <end position="19"/>
    </location>
</feature>
<feature type="coiled-coil region" evidence="1">
    <location>
        <begin position="214"/>
        <end position="241"/>
    </location>
</feature>
<gene>
    <name evidence="4" type="ORF">EAG_06534</name>
</gene>
<feature type="region of interest" description="Disordered" evidence="2">
    <location>
        <begin position="459"/>
        <end position="480"/>
    </location>
</feature>
<dbReference type="OrthoDB" id="8195753at2759"/>
<protein>
    <submittedName>
        <fullName evidence="4">Uncharacterized protein</fullName>
    </submittedName>
</protein>
<sequence length="480" mass="54186">MGSIMFSIILLLFVGTLNAKPVDYEDVANLLPTEPQTTNDTLAAIVQDPVVQDAVQDAVGNRSLDGLVVKKKVFVMPATEPNKVISQRAQVLVVPMKNLEDVRKNITETTNAGTDVNGLAFTDIQSITENDEDGHENSHDDFYKALTEVSKTTRKPMFPIDKTPQEIPYLVVNPTQEITLPEHSSPAISVPIIAVLDPAKISDDKIDVPIMTTLSRDDALKNQLENERDEIQGNVQDYIDENLWSVDPNNWRLTSSLSKLFLLIVLLSLNTAQAEHSTNVISDSTVRAIDEPDCPQSHKSSDNNKRIKRLQIRNQAGLDGKVQKIHLEFDEEDKPGIHAYGLPKKSLQNNGIIERMHLGEDRIDDVLKNGRLVEAYGIPKNNMETNGFIERLSFPSADHQLATLRPRHENIRVRRSVRTGSENKIEKKITDETEDMEAQEGKVFRPLFVYRQQVAARERRKHARNAHRNHRHAIHQPCYH</sequence>
<dbReference type="InParanoid" id="E2A120"/>
<name>E2A120_CAMFO</name>
<accession>E2A120</accession>
<dbReference type="OMA" id="DISESRM"/>
<dbReference type="Proteomes" id="UP000000311">
    <property type="component" value="Unassembled WGS sequence"/>
</dbReference>
<feature type="chain" id="PRO_5003156851" evidence="3">
    <location>
        <begin position="20"/>
        <end position="480"/>
    </location>
</feature>
<keyword evidence="1" id="KW-0175">Coiled coil</keyword>
<evidence type="ECO:0000256" key="3">
    <source>
        <dbReference type="SAM" id="SignalP"/>
    </source>
</evidence>
<feature type="compositionally biased region" description="Basic residues" evidence="2">
    <location>
        <begin position="459"/>
        <end position="474"/>
    </location>
</feature>
<dbReference type="EMBL" id="GL435638">
    <property type="protein sequence ID" value="EFN72873.1"/>
    <property type="molecule type" value="Genomic_DNA"/>
</dbReference>
<reference evidence="4 5" key="1">
    <citation type="journal article" date="2010" name="Science">
        <title>Genomic comparison of the ants Camponotus floridanus and Harpegnathos saltator.</title>
        <authorList>
            <person name="Bonasio R."/>
            <person name="Zhang G."/>
            <person name="Ye C."/>
            <person name="Mutti N.S."/>
            <person name="Fang X."/>
            <person name="Qin N."/>
            <person name="Donahue G."/>
            <person name="Yang P."/>
            <person name="Li Q."/>
            <person name="Li C."/>
            <person name="Zhang P."/>
            <person name="Huang Z."/>
            <person name="Berger S.L."/>
            <person name="Reinberg D."/>
            <person name="Wang J."/>
            <person name="Liebig J."/>
        </authorList>
    </citation>
    <scope>NUCLEOTIDE SEQUENCE [LARGE SCALE GENOMIC DNA]</scope>
    <source>
        <strain evidence="5">C129</strain>
    </source>
</reference>
<keyword evidence="3" id="KW-0732">Signal</keyword>
<evidence type="ECO:0000313" key="5">
    <source>
        <dbReference type="Proteomes" id="UP000000311"/>
    </source>
</evidence>
<proteinExistence type="predicted"/>
<evidence type="ECO:0000256" key="2">
    <source>
        <dbReference type="SAM" id="MobiDB-lite"/>
    </source>
</evidence>
<evidence type="ECO:0000256" key="1">
    <source>
        <dbReference type="SAM" id="Coils"/>
    </source>
</evidence>
<dbReference type="AlphaFoldDB" id="E2A120"/>
<organism evidence="5">
    <name type="scientific">Camponotus floridanus</name>
    <name type="common">Florida carpenter ant</name>
    <dbReference type="NCBI Taxonomy" id="104421"/>
    <lineage>
        <taxon>Eukaryota</taxon>
        <taxon>Metazoa</taxon>
        <taxon>Ecdysozoa</taxon>
        <taxon>Arthropoda</taxon>
        <taxon>Hexapoda</taxon>
        <taxon>Insecta</taxon>
        <taxon>Pterygota</taxon>
        <taxon>Neoptera</taxon>
        <taxon>Endopterygota</taxon>
        <taxon>Hymenoptera</taxon>
        <taxon>Apocrita</taxon>
        <taxon>Aculeata</taxon>
        <taxon>Formicoidea</taxon>
        <taxon>Formicidae</taxon>
        <taxon>Formicinae</taxon>
        <taxon>Camponotus</taxon>
    </lineage>
</organism>
<keyword evidence="5" id="KW-1185">Reference proteome</keyword>